<reference evidence="3 4" key="1">
    <citation type="submission" date="2019-05" db="EMBL/GenBank/DDBJ databases">
        <authorList>
            <consortium name="Science for Life Laboratories"/>
        </authorList>
    </citation>
    <scope>NUCLEOTIDE SEQUENCE [LARGE SCALE GENOMIC DNA]</scope>
    <source>
        <strain evidence="3">Soil9</strain>
    </source>
</reference>
<feature type="chain" id="PRO_5026947809" description="DUF1559 domain-containing protein" evidence="1">
    <location>
        <begin position="25"/>
        <end position="232"/>
    </location>
</feature>
<accession>A0A6P2DBA7</accession>
<dbReference type="InterPro" id="IPR011453">
    <property type="entry name" value="DUF1559"/>
</dbReference>
<name>A0A6P2DBA7_9BACT</name>
<evidence type="ECO:0000259" key="2">
    <source>
        <dbReference type="Pfam" id="PF07596"/>
    </source>
</evidence>
<keyword evidence="4" id="KW-1185">Reference proteome</keyword>
<sequence length="232" mass="25820">MRTFWLRAIALALVAGVFAVRPMAAGEPTKKELETSQNNLKQIVLAVINSADANNGRMPMNITDKDGRPLLSWRVAILPYIEQDALYKQFKLDEPWDSDHNKKLIEKMPKVYAPVRVKAKAGETFYQTFFGEGALYGSKEAPTFPASITDGTSNTVFVVEAGDPVIWSRPVDLPFAEKRPLPKLGGLFDGDFHVGMCDGSVMRFKKDYDLDEMIKAIMPSDGNVIDFGKLTK</sequence>
<organism evidence="3 4">
    <name type="scientific">Gemmata massiliana</name>
    <dbReference type="NCBI Taxonomy" id="1210884"/>
    <lineage>
        <taxon>Bacteria</taxon>
        <taxon>Pseudomonadati</taxon>
        <taxon>Planctomycetota</taxon>
        <taxon>Planctomycetia</taxon>
        <taxon>Gemmatales</taxon>
        <taxon>Gemmataceae</taxon>
        <taxon>Gemmata</taxon>
    </lineage>
</organism>
<dbReference type="EMBL" id="LR593886">
    <property type="protein sequence ID" value="VTR97534.1"/>
    <property type="molecule type" value="Genomic_DNA"/>
</dbReference>
<dbReference type="Proteomes" id="UP000464178">
    <property type="component" value="Chromosome"/>
</dbReference>
<evidence type="ECO:0000256" key="1">
    <source>
        <dbReference type="SAM" id="SignalP"/>
    </source>
</evidence>
<proteinExistence type="predicted"/>
<keyword evidence="1" id="KW-0732">Signal</keyword>
<dbReference type="KEGG" id="gms:SOIL9_06690"/>
<dbReference type="AlphaFoldDB" id="A0A6P2DBA7"/>
<dbReference type="PANTHER" id="PTHR30093">
    <property type="entry name" value="GENERAL SECRETION PATHWAY PROTEIN G"/>
    <property type="match status" value="1"/>
</dbReference>
<evidence type="ECO:0000313" key="4">
    <source>
        <dbReference type="Proteomes" id="UP000464178"/>
    </source>
</evidence>
<protein>
    <recommendedName>
        <fullName evidence="2">DUF1559 domain-containing protein</fullName>
    </recommendedName>
</protein>
<dbReference type="PANTHER" id="PTHR30093:SF2">
    <property type="entry name" value="TYPE II SECRETION SYSTEM PROTEIN H"/>
    <property type="match status" value="1"/>
</dbReference>
<feature type="domain" description="DUF1559" evidence="2">
    <location>
        <begin position="36"/>
        <end position="134"/>
    </location>
</feature>
<evidence type="ECO:0000313" key="3">
    <source>
        <dbReference type="EMBL" id="VTR97534.1"/>
    </source>
</evidence>
<dbReference type="Pfam" id="PF07596">
    <property type="entry name" value="SBP_bac_10"/>
    <property type="match status" value="1"/>
</dbReference>
<gene>
    <name evidence="3" type="ORF">SOIL9_06690</name>
</gene>
<feature type="signal peptide" evidence="1">
    <location>
        <begin position="1"/>
        <end position="24"/>
    </location>
</feature>
<dbReference type="RefSeq" id="WP_232069833.1">
    <property type="nucleotide sequence ID" value="NZ_LR593886.1"/>
</dbReference>